<dbReference type="Proteomes" id="UP000027432">
    <property type="component" value="Unassembled WGS sequence"/>
</dbReference>
<dbReference type="OrthoDB" id="8455471at2"/>
<evidence type="ECO:0000259" key="7">
    <source>
        <dbReference type="Pfam" id="PF13396"/>
    </source>
</evidence>
<keyword evidence="4 6" id="KW-1133">Transmembrane helix</keyword>
<gene>
    <name evidence="8" type="ORF">TP2_07575</name>
</gene>
<dbReference type="Pfam" id="PF13396">
    <property type="entry name" value="PLDc_N"/>
    <property type="match status" value="1"/>
</dbReference>
<evidence type="ECO:0000256" key="4">
    <source>
        <dbReference type="ARBA" id="ARBA00022989"/>
    </source>
</evidence>
<feature type="domain" description="Cardiolipin synthase N-terminal" evidence="7">
    <location>
        <begin position="12"/>
        <end position="54"/>
    </location>
</feature>
<keyword evidence="9" id="KW-1185">Reference proteome</keyword>
<dbReference type="STRING" id="1353537.TP2_07575"/>
<reference evidence="8 9" key="1">
    <citation type="submission" date="2013-07" db="EMBL/GenBank/DDBJ databases">
        <title>Thioclava pacifica DSM 10166 Genome Sequencing.</title>
        <authorList>
            <person name="Lai Q."/>
            <person name="Shao Z."/>
        </authorList>
    </citation>
    <scope>NUCLEOTIDE SEQUENCE [LARGE SCALE GENOMIC DNA]</scope>
    <source>
        <strain evidence="8 9">DSM 10166</strain>
    </source>
</reference>
<comment type="caution">
    <text evidence="8">The sequence shown here is derived from an EMBL/GenBank/DDBJ whole genome shotgun (WGS) entry which is preliminary data.</text>
</comment>
<keyword evidence="2" id="KW-1003">Cell membrane</keyword>
<sequence>MLSMIGGLVVLILDIWAIVSILSSGASTGSKVLWILLIVILPILGFVIWLVAGPKGKQALA</sequence>
<dbReference type="InterPro" id="IPR027379">
    <property type="entry name" value="CLS_N"/>
</dbReference>
<protein>
    <recommendedName>
        <fullName evidence="7">Cardiolipin synthase N-terminal domain-containing protein</fullName>
    </recommendedName>
</protein>
<feature type="transmembrane region" description="Helical" evidence="6">
    <location>
        <begin position="32"/>
        <end position="52"/>
    </location>
</feature>
<evidence type="ECO:0000256" key="3">
    <source>
        <dbReference type="ARBA" id="ARBA00022692"/>
    </source>
</evidence>
<dbReference type="GO" id="GO:0005886">
    <property type="term" value="C:plasma membrane"/>
    <property type="evidence" value="ECO:0007669"/>
    <property type="project" value="UniProtKB-SubCell"/>
</dbReference>
<evidence type="ECO:0000256" key="1">
    <source>
        <dbReference type="ARBA" id="ARBA00004651"/>
    </source>
</evidence>
<feature type="transmembrane region" description="Helical" evidence="6">
    <location>
        <begin position="7"/>
        <end position="26"/>
    </location>
</feature>
<dbReference type="EMBL" id="AUND01000023">
    <property type="protein sequence ID" value="KEO52791.1"/>
    <property type="molecule type" value="Genomic_DNA"/>
</dbReference>
<organism evidence="8 9">
    <name type="scientific">Thioclava pacifica DSM 10166</name>
    <dbReference type="NCBI Taxonomy" id="1353537"/>
    <lineage>
        <taxon>Bacteria</taxon>
        <taxon>Pseudomonadati</taxon>
        <taxon>Pseudomonadota</taxon>
        <taxon>Alphaproteobacteria</taxon>
        <taxon>Rhodobacterales</taxon>
        <taxon>Paracoccaceae</taxon>
        <taxon>Thioclava</taxon>
    </lineage>
</organism>
<dbReference type="eggNOG" id="ENOG5033ADY">
    <property type="taxonomic scope" value="Bacteria"/>
</dbReference>
<proteinExistence type="predicted"/>
<dbReference type="RefSeq" id="WP_038076997.1">
    <property type="nucleotide sequence ID" value="NZ_AUND01000023.1"/>
</dbReference>
<accession>A0A074J5P2</accession>
<keyword evidence="3 6" id="KW-0812">Transmembrane</keyword>
<keyword evidence="5 6" id="KW-0472">Membrane</keyword>
<evidence type="ECO:0000256" key="5">
    <source>
        <dbReference type="ARBA" id="ARBA00023136"/>
    </source>
</evidence>
<evidence type="ECO:0000256" key="6">
    <source>
        <dbReference type="SAM" id="Phobius"/>
    </source>
</evidence>
<evidence type="ECO:0000256" key="2">
    <source>
        <dbReference type="ARBA" id="ARBA00022475"/>
    </source>
</evidence>
<dbReference type="AlphaFoldDB" id="A0A074J5P2"/>
<comment type="subcellular location">
    <subcellularLocation>
        <location evidence="1">Cell membrane</location>
        <topology evidence="1">Multi-pass membrane protein</topology>
    </subcellularLocation>
</comment>
<name>A0A074J5P2_9RHOB</name>
<evidence type="ECO:0000313" key="8">
    <source>
        <dbReference type="EMBL" id="KEO52791.1"/>
    </source>
</evidence>
<evidence type="ECO:0000313" key="9">
    <source>
        <dbReference type="Proteomes" id="UP000027432"/>
    </source>
</evidence>